<evidence type="ECO:0000313" key="1">
    <source>
        <dbReference type="EMBL" id="KAH3708648.1"/>
    </source>
</evidence>
<organism evidence="1 2">
    <name type="scientific">Dreissena polymorpha</name>
    <name type="common">Zebra mussel</name>
    <name type="synonym">Mytilus polymorpha</name>
    <dbReference type="NCBI Taxonomy" id="45954"/>
    <lineage>
        <taxon>Eukaryota</taxon>
        <taxon>Metazoa</taxon>
        <taxon>Spiralia</taxon>
        <taxon>Lophotrochozoa</taxon>
        <taxon>Mollusca</taxon>
        <taxon>Bivalvia</taxon>
        <taxon>Autobranchia</taxon>
        <taxon>Heteroconchia</taxon>
        <taxon>Euheterodonta</taxon>
        <taxon>Imparidentia</taxon>
        <taxon>Neoheterodontei</taxon>
        <taxon>Myida</taxon>
        <taxon>Dreissenoidea</taxon>
        <taxon>Dreissenidae</taxon>
        <taxon>Dreissena</taxon>
    </lineage>
</organism>
<gene>
    <name evidence="1" type="ORF">DPMN_068105</name>
</gene>
<sequence>MNMIQCWYDGLFKYLTSDIPDFESLVKDPRRLFNVEESGFPLCISPGKVLAAQDSNNV</sequence>
<proteinExistence type="predicted"/>
<keyword evidence="2" id="KW-1185">Reference proteome</keyword>
<evidence type="ECO:0000313" key="2">
    <source>
        <dbReference type="Proteomes" id="UP000828390"/>
    </source>
</evidence>
<accession>A0A9D4BWC5</accession>
<protein>
    <submittedName>
        <fullName evidence="1">Uncharacterized protein</fullName>
    </submittedName>
</protein>
<reference evidence="1" key="2">
    <citation type="submission" date="2020-11" db="EMBL/GenBank/DDBJ databases">
        <authorList>
            <person name="McCartney M.A."/>
            <person name="Auch B."/>
            <person name="Kono T."/>
            <person name="Mallez S."/>
            <person name="Becker A."/>
            <person name="Gohl D.M."/>
            <person name="Silverstein K.A.T."/>
            <person name="Koren S."/>
            <person name="Bechman K.B."/>
            <person name="Herman A."/>
            <person name="Abrahante J.E."/>
            <person name="Garbe J."/>
        </authorList>
    </citation>
    <scope>NUCLEOTIDE SEQUENCE</scope>
    <source>
        <strain evidence="1">Duluth1</strain>
        <tissue evidence="1">Whole animal</tissue>
    </source>
</reference>
<dbReference type="EMBL" id="JAIWYP010000014">
    <property type="protein sequence ID" value="KAH3708648.1"/>
    <property type="molecule type" value="Genomic_DNA"/>
</dbReference>
<comment type="caution">
    <text evidence="1">The sequence shown here is derived from an EMBL/GenBank/DDBJ whole genome shotgun (WGS) entry which is preliminary data.</text>
</comment>
<dbReference type="AlphaFoldDB" id="A0A9D4BWC5"/>
<name>A0A9D4BWC5_DREPO</name>
<dbReference type="Proteomes" id="UP000828390">
    <property type="component" value="Unassembled WGS sequence"/>
</dbReference>
<reference evidence="1" key="1">
    <citation type="journal article" date="2019" name="bioRxiv">
        <title>The Genome of the Zebra Mussel, Dreissena polymorpha: A Resource for Invasive Species Research.</title>
        <authorList>
            <person name="McCartney M.A."/>
            <person name="Auch B."/>
            <person name="Kono T."/>
            <person name="Mallez S."/>
            <person name="Zhang Y."/>
            <person name="Obille A."/>
            <person name="Becker A."/>
            <person name="Abrahante J.E."/>
            <person name="Garbe J."/>
            <person name="Badalamenti J.P."/>
            <person name="Herman A."/>
            <person name="Mangelson H."/>
            <person name="Liachko I."/>
            <person name="Sullivan S."/>
            <person name="Sone E.D."/>
            <person name="Koren S."/>
            <person name="Silverstein K.A.T."/>
            <person name="Beckman K.B."/>
            <person name="Gohl D.M."/>
        </authorList>
    </citation>
    <scope>NUCLEOTIDE SEQUENCE</scope>
    <source>
        <strain evidence="1">Duluth1</strain>
        <tissue evidence="1">Whole animal</tissue>
    </source>
</reference>